<evidence type="ECO:0000256" key="7">
    <source>
        <dbReference type="ARBA" id="ARBA00023002"/>
    </source>
</evidence>
<dbReference type="Gene3D" id="3.20.20.70">
    <property type="entry name" value="Aldolase class I"/>
    <property type="match status" value="1"/>
</dbReference>
<evidence type="ECO:0000259" key="11">
    <source>
        <dbReference type="Pfam" id="PF07992"/>
    </source>
</evidence>
<dbReference type="PANTHER" id="PTHR42917:SF2">
    <property type="entry name" value="2,4-DIENOYL-COA REDUCTASE [(2E)-ENOYL-COA-PRODUCING]"/>
    <property type="match status" value="1"/>
</dbReference>
<comment type="cofactor">
    <cofactor evidence="1">
        <name>FMN</name>
        <dbReference type="ChEBI" id="CHEBI:58210"/>
    </cofactor>
</comment>
<gene>
    <name evidence="12" type="ORF">DHOM_03725</name>
</gene>
<keyword evidence="13" id="KW-1185">Reference proteome</keyword>
<evidence type="ECO:0000256" key="4">
    <source>
        <dbReference type="ARBA" id="ARBA00022630"/>
    </source>
</evidence>
<dbReference type="Pfam" id="PF00724">
    <property type="entry name" value="Oxidored_FMN"/>
    <property type="match status" value="1"/>
</dbReference>
<dbReference type="Gene3D" id="3.50.50.60">
    <property type="entry name" value="FAD/NAD(P)-binding domain"/>
    <property type="match status" value="1"/>
</dbReference>
<reference evidence="12 13" key="1">
    <citation type="submission" date="2014-01" db="EMBL/GenBank/DDBJ databases">
        <title>Draft genome sequence of the multidrug-resistant clinical isolate Dermabacter hominis 1368.</title>
        <authorList>
            <person name="Albersmeier A."/>
            <person name="Bomholt C."/>
            <person name="Glaub A."/>
            <person name="Ruckert C."/>
            <person name="Soriano F."/>
            <person name="Fernandez-Natal I."/>
            <person name="Tauch A."/>
        </authorList>
    </citation>
    <scope>NUCLEOTIDE SEQUENCE [LARGE SCALE GENOMIC DNA]</scope>
    <source>
        <strain evidence="12 13">1368</strain>
    </source>
</reference>
<feature type="domain" description="FAD/NAD(P)-binding" evidence="11">
    <location>
        <begin position="410"/>
        <end position="634"/>
    </location>
</feature>
<keyword evidence="8" id="KW-0408">Iron</keyword>
<keyword evidence="5" id="KW-0288">FMN</keyword>
<keyword evidence="9" id="KW-0411">Iron-sulfur</keyword>
<evidence type="ECO:0000256" key="3">
    <source>
        <dbReference type="ARBA" id="ARBA00011048"/>
    </source>
</evidence>
<dbReference type="InterPro" id="IPR013785">
    <property type="entry name" value="Aldolase_TIM"/>
</dbReference>
<organism evidence="12 13">
    <name type="scientific">Dermabacter hominis 1368</name>
    <dbReference type="NCBI Taxonomy" id="1450519"/>
    <lineage>
        <taxon>Bacteria</taxon>
        <taxon>Bacillati</taxon>
        <taxon>Actinomycetota</taxon>
        <taxon>Actinomycetes</taxon>
        <taxon>Micrococcales</taxon>
        <taxon>Dermabacteraceae</taxon>
        <taxon>Dermabacter</taxon>
    </lineage>
</organism>
<protein>
    <submittedName>
        <fullName evidence="12">2-enoate reductase</fullName>
    </submittedName>
</protein>
<dbReference type="EMBL" id="JDRS01000003">
    <property type="protein sequence ID" value="KDS93886.1"/>
    <property type="molecule type" value="Genomic_DNA"/>
</dbReference>
<comment type="cofactor">
    <cofactor evidence="2">
        <name>[4Fe-4S] cluster</name>
        <dbReference type="ChEBI" id="CHEBI:49883"/>
    </cofactor>
</comment>
<evidence type="ECO:0000256" key="1">
    <source>
        <dbReference type="ARBA" id="ARBA00001917"/>
    </source>
</evidence>
<name>A0ABR4SLB5_9MICO</name>
<evidence type="ECO:0000313" key="12">
    <source>
        <dbReference type="EMBL" id="KDS93886.1"/>
    </source>
</evidence>
<evidence type="ECO:0000259" key="10">
    <source>
        <dbReference type="Pfam" id="PF00724"/>
    </source>
</evidence>
<evidence type="ECO:0000256" key="5">
    <source>
        <dbReference type="ARBA" id="ARBA00022643"/>
    </source>
</evidence>
<comment type="caution">
    <text evidence="12">The sequence shown here is derived from an EMBL/GenBank/DDBJ whole genome shotgun (WGS) entry which is preliminary data.</text>
</comment>
<comment type="similarity">
    <text evidence="3">In the N-terminal section; belongs to the NADH:flavin oxidoreductase/NADH oxidase family.</text>
</comment>
<dbReference type="SUPFAM" id="SSF51395">
    <property type="entry name" value="FMN-linked oxidoreductases"/>
    <property type="match status" value="1"/>
</dbReference>
<dbReference type="InterPro" id="IPR051793">
    <property type="entry name" value="NADH:flavin_oxidoreductase"/>
</dbReference>
<accession>A0ABR4SLB5</accession>
<dbReference type="Proteomes" id="UP000030182">
    <property type="component" value="Unassembled WGS sequence"/>
</dbReference>
<dbReference type="Gene3D" id="3.40.50.720">
    <property type="entry name" value="NAD(P)-binding Rossmann-like Domain"/>
    <property type="match status" value="1"/>
</dbReference>
<evidence type="ECO:0000256" key="8">
    <source>
        <dbReference type="ARBA" id="ARBA00023004"/>
    </source>
</evidence>
<evidence type="ECO:0000256" key="2">
    <source>
        <dbReference type="ARBA" id="ARBA00001966"/>
    </source>
</evidence>
<evidence type="ECO:0000313" key="13">
    <source>
        <dbReference type="Proteomes" id="UP000030182"/>
    </source>
</evidence>
<keyword evidence="4" id="KW-0285">Flavoprotein</keyword>
<keyword evidence="7" id="KW-0560">Oxidoreductase</keyword>
<proteinExistence type="inferred from homology"/>
<feature type="domain" description="NADH:flavin oxidoreductase/NADH oxidase N-terminal" evidence="10">
    <location>
        <begin position="7"/>
        <end position="362"/>
    </location>
</feature>
<evidence type="ECO:0000256" key="6">
    <source>
        <dbReference type="ARBA" id="ARBA00022723"/>
    </source>
</evidence>
<evidence type="ECO:0000256" key="9">
    <source>
        <dbReference type="ARBA" id="ARBA00023014"/>
    </source>
</evidence>
<sequence length="670" mass="73141">MSQKYPELFSPTVIGSIPVKNRYAMGPMGPLGFGDANGGWNQRGIEYYAARAKGGIGLIITGVCQVVNAAEKLPSGLMPNPSLNPGVFLSTSRELVERVHAFDSKIVLQAGAGFGRVLVPAAIPPGQSPAAPSAIPYMWDPSVTCREMSKDEIKQIVKQFAITAQIAKQAGYDGIQVHAVHEGYLLDQFAIEFYNRRTDEYGGSLENRLRFAREIVEMIHHVAGDDFPVQLRYSVRSMVKDFNDGALPGEEFEEKGRDFEEGVEAAKLLHSYGYETLDVDQGTYDSWFWNHPPMYQEKGMYMPDVKRLKDAAPEIPIIMAGRMDNPELAHKAITEGYCDMISLARPTLADADIVNKLEAGKPETVRPCISCQEGCIGRIASYLSIRCAVNPEAGRESDAVLLPTPRHRAKKVMIVGGGLAGLESARVLAEREHTPVLFEASDRLGGVVIAGGQPSFKEDDLALIAWYEQELEALGVEVHLNTEVTPDMIKSGEWDHVLVATGSKPRMLDLGDATEVVEATDALLAQDGLGKKVVVIGGGLTGCELALSLVEKGREVTIVEVEKDLLAKNGPLCHANHDMLHKLVPYRGIEVLTEASAIRTTEKGLLVNVDGEERDLEADSVVSAIGYVRDSEMWEAITDVNVPKNILGDARKISNIQYAIWDAYEVASKL</sequence>
<dbReference type="Pfam" id="PF07992">
    <property type="entry name" value="Pyr_redox_2"/>
    <property type="match status" value="1"/>
</dbReference>
<dbReference type="InterPro" id="IPR036188">
    <property type="entry name" value="FAD/NAD-bd_sf"/>
</dbReference>
<dbReference type="PRINTS" id="PR00368">
    <property type="entry name" value="FADPNR"/>
</dbReference>
<dbReference type="PANTHER" id="PTHR42917">
    <property type="entry name" value="2,4-DIENOYL-COA REDUCTASE"/>
    <property type="match status" value="1"/>
</dbReference>
<dbReference type="InterPro" id="IPR023753">
    <property type="entry name" value="FAD/NAD-binding_dom"/>
</dbReference>
<dbReference type="SUPFAM" id="SSF51905">
    <property type="entry name" value="FAD/NAD(P)-binding domain"/>
    <property type="match status" value="1"/>
</dbReference>
<keyword evidence="6" id="KW-0479">Metal-binding</keyword>
<dbReference type="RefSeq" id="WP_034370741.1">
    <property type="nucleotide sequence ID" value="NZ_KN323183.1"/>
</dbReference>
<dbReference type="InterPro" id="IPR001155">
    <property type="entry name" value="OxRdtase_FMN_N"/>
</dbReference>